<evidence type="ECO:0000313" key="2">
    <source>
        <dbReference type="Proteomes" id="UP001497623"/>
    </source>
</evidence>
<protein>
    <recommendedName>
        <fullName evidence="3">SGNH hydrolase-type esterase domain-containing protein</fullName>
    </recommendedName>
</protein>
<reference evidence="1 2" key="1">
    <citation type="submission" date="2024-05" db="EMBL/GenBank/DDBJ databases">
        <authorList>
            <person name="Wallberg A."/>
        </authorList>
    </citation>
    <scope>NUCLEOTIDE SEQUENCE [LARGE SCALE GENOMIC DNA]</scope>
</reference>
<name>A0AAV2SCY1_MEGNR</name>
<proteinExistence type="predicted"/>
<gene>
    <name evidence="1" type="ORF">MNOR_LOCUS34574</name>
</gene>
<dbReference type="SUPFAM" id="SSF52266">
    <property type="entry name" value="SGNH hydrolase"/>
    <property type="match status" value="1"/>
</dbReference>
<dbReference type="EMBL" id="CAXKWB010053762">
    <property type="protein sequence ID" value="CAL4174788.1"/>
    <property type="molecule type" value="Genomic_DNA"/>
</dbReference>
<evidence type="ECO:0008006" key="3">
    <source>
        <dbReference type="Google" id="ProtNLM"/>
    </source>
</evidence>
<feature type="non-terminal residue" evidence="1">
    <location>
        <position position="1"/>
    </location>
</feature>
<accession>A0AAV2SCY1</accession>
<sequence>RIAILFLGSNDIDVESWPADIPKNTPANHLLSLRDILLNSYDHVFVVGLPERDTCRGRNPELVHQLSLKCNQRLNNALRGYYIKLPNGCFNFLDDRRFTVDGVHLTNGMYDFILRCIQFKLRCIMSGDPQFVKIV</sequence>
<organism evidence="1 2">
    <name type="scientific">Meganyctiphanes norvegica</name>
    <name type="common">Northern krill</name>
    <name type="synonym">Thysanopoda norvegica</name>
    <dbReference type="NCBI Taxonomy" id="48144"/>
    <lineage>
        <taxon>Eukaryota</taxon>
        <taxon>Metazoa</taxon>
        <taxon>Ecdysozoa</taxon>
        <taxon>Arthropoda</taxon>
        <taxon>Crustacea</taxon>
        <taxon>Multicrustacea</taxon>
        <taxon>Malacostraca</taxon>
        <taxon>Eumalacostraca</taxon>
        <taxon>Eucarida</taxon>
        <taxon>Euphausiacea</taxon>
        <taxon>Euphausiidae</taxon>
        <taxon>Meganyctiphanes</taxon>
    </lineage>
</organism>
<comment type="caution">
    <text evidence="1">The sequence shown here is derived from an EMBL/GenBank/DDBJ whole genome shotgun (WGS) entry which is preliminary data.</text>
</comment>
<dbReference type="Proteomes" id="UP001497623">
    <property type="component" value="Unassembled WGS sequence"/>
</dbReference>
<evidence type="ECO:0000313" key="1">
    <source>
        <dbReference type="EMBL" id="CAL4174788.1"/>
    </source>
</evidence>
<keyword evidence="2" id="KW-1185">Reference proteome</keyword>
<dbReference type="AlphaFoldDB" id="A0AAV2SCY1"/>